<feature type="domain" description="Ketoreductase" evidence="10">
    <location>
        <begin position="9"/>
        <end position="179"/>
    </location>
</feature>
<dbReference type="InterPro" id="IPR003560">
    <property type="entry name" value="DHB_DH"/>
</dbReference>
<dbReference type="PRINTS" id="PR01397">
    <property type="entry name" value="DHBDHDRGNASE"/>
</dbReference>
<evidence type="ECO:0000256" key="6">
    <source>
        <dbReference type="ARBA" id="ARBA00066334"/>
    </source>
</evidence>
<proteinExistence type="inferred from homology"/>
<evidence type="ECO:0000256" key="2">
    <source>
        <dbReference type="ARBA" id="ARBA00006484"/>
    </source>
</evidence>
<dbReference type="PROSITE" id="PS00061">
    <property type="entry name" value="ADH_SHORT"/>
    <property type="match status" value="1"/>
</dbReference>
<dbReference type="NCBIfam" id="NF006074">
    <property type="entry name" value="PRK08220.1"/>
    <property type="match status" value="1"/>
</dbReference>
<keyword evidence="3" id="KW-0560">Oxidoreductase</keyword>
<dbReference type="PRINTS" id="PR00080">
    <property type="entry name" value="SDRFAMILY"/>
</dbReference>
<organism evidence="11 12">
    <name type="scientific">Allonocardiopsis opalescens</name>
    <dbReference type="NCBI Taxonomy" id="1144618"/>
    <lineage>
        <taxon>Bacteria</taxon>
        <taxon>Bacillati</taxon>
        <taxon>Actinomycetota</taxon>
        <taxon>Actinomycetes</taxon>
        <taxon>Streptosporangiales</taxon>
        <taxon>Allonocardiopsis</taxon>
    </lineage>
</organism>
<dbReference type="EMBL" id="PVZC01000005">
    <property type="protein sequence ID" value="PRX97821.1"/>
    <property type="molecule type" value="Genomic_DNA"/>
</dbReference>
<gene>
    <name evidence="11" type="ORF">CLV72_105171</name>
</gene>
<evidence type="ECO:0000259" key="10">
    <source>
        <dbReference type="SMART" id="SM00822"/>
    </source>
</evidence>
<evidence type="ECO:0000313" key="12">
    <source>
        <dbReference type="Proteomes" id="UP000237846"/>
    </source>
</evidence>
<dbReference type="GO" id="GO:0016616">
    <property type="term" value="F:oxidoreductase activity, acting on the CH-OH group of donors, NAD or NADP as acceptor"/>
    <property type="evidence" value="ECO:0007669"/>
    <property type="project" value="UniProtKB-ARBA"/>
</dbReference>
<dbReference type="InterPro" id="IPR002347">
    <property type="entry name" value="SDR_fam"/>
</dbReference>
<dbReference type="Pfam" id="PF00106">
    <property type="entry name" value="adh_short"/>
    <property type="match status" value="1"/>
</dbReference>
<evidence type="ECO:0000256" key="7">
    <source>
        <dbReference type="ARBA" id="ARBA00067530"/>
    </source>
</evidence>
<dbReference type="EC" id="1.3.1.28" evidence="6 8"/>
<dbReference type="InterPro" id="IPR036291">
    <property type="entry name" value="NAD(P)-bd_dom_sf"/>
</dbReference>
<evidence type="ECO:0000256" key="5">
    <source>
        <dbReference type="ARBA" id="ARBA00052874"/>
    </source>
</evidence>
<comment type="pathway">
    <text evidence="1">Siderophore biosynthesis.</text>
</comment>
<dbReference type="SMART" id="SM00822">
    <property type="entry name" value="PKS_KR"/>
    <property type="match status" value="1"/>
</dbReference>
<comment type="similarity">
    <text evidence="2 9">Belongs to the short-chain dehydrogenases/reductases (SDR) family.</text>
</comment>
<sequence>MDESGLSGRIALVTGAAQGIGRAVALALAAEGAAVAALDRDHRGLASTVAQLRASGRDARAFPADVTDRAAVDAAVDRIEDELGPVRLAVNVAGVLRTGPVVDCSDDDWAAVFGVNATGVFHVSRAVARRMVGRRSGSIITVASNAAGIPRAGMAAYSASKAAAVLFTKSLGLELAGYGIRCNVVSPGSTDTPMQRAMWATSGGGAAAAVAGDPRRFRTGIPLGRLAGPGDVAAAVVFLASDAARHITMHDLYVDGGATMR</sequence>
<dbReference type="OrthoDB" id="9803333at2"/>
<evidence type="ECO:0000256" key="1">
    <source>
        <dbReference type="ARBA" id="ARBA00004924"/>
    </source>
</evidence>
<evidence type="ECO:0000256" key="4">
    <source>
        <dbReference type="ARBA" id="ARBA00023027"/>
    </source>
</evidence>
<evidence type="ECO:0000256" key="9">
    <source>
        <dbReference type="RuleBase" id="RU000363"/>
    </source>
</evidence>
<protein>
    <recommendedName>
        <fullName evidence="7 8">2,3-dihydro-2,3-dihydroxybenzoate dehydrogenase</fullName>
        <ecNumber evidence="6 8">1.3.1.28</ecNumber>
    </recommendedName>
</protein>
<dbReference type="Proteomes" id="UP000237846">
    <property type="component" value="Unassembled WGS sequence"/>
</dbReference>
<dbReference type="InterPro" id="IPR057326">
    <property type="entry name" value="KR_dom"/>
</dbReference>
<dbReference type="AlphaFoldDB" id="A0A2T0Q219"/>
<comment type="caution">
    <text evidence="11">The sequence shown here is derived from an EMBL/GenBank/DDBJ whole genome shotgun (WGS) entry which is preliminary data.</text>
</comment>
<dbReference type="FunFam" id="3.40.50.720:FF:000160">
    <property type="entry name" value="2,3-dihydro-2,3-dihydroxybenzoate dehydrogenase"/>
    <property type="match status" value="1"/>
</dbReference>
<dbReference type="NCBIfam" id="TIGR04316">
    <property type="entry name" value="dhbA_paeA"/>
    <property type="match status" value="1"/>
</dbReference>
<dbReference type="InterPro" id="IPR020904">
    <property type="entry name" value="Sc_DH/Rdtase_CS"/>
</dbReference>
<accession>A0A2T0Q219</accession>
<dbReference type="Gene3D" id="3.40.50.720">
    <property type="entry name" value="NAD(P)-binding Rossmann-like Domain"/>
    <property type="match status" value="1"/>
</dbReference>
<dbReference type="PANTHER" id="PTHR42760:SF115">
    <property type="entry name" value="3-OXOACYL-[ACYL-CARRIER-PROTEIN] REDUCTASE FABG"/>
    <property type="match status" value="1"/>
</dbReference>
<evidence type="ECO:0000256" key="8">
    <source>
        <dbReference type="NCBIfam" id="TIGR04316"/>
    </source>
</evidence>
<reference evidence="11 12" key="1">
    <citation type="submission" date="2018-03" db="EMBL/GenBank/DDBJ databases">
        <title>Genomic Encyclopedia of Archaeal and Bacterial Type Strains, Phase II (KMG-II): from individual species to whole genera.</title>
        <authorList>
            <person name="Goeker M."/>
        </authorList>
    </citation>
    <scope>NUCLEOTIDE SEQUENCE [LARGE SCALE GENOMIC DNA]</scope>
    <source>
        <strain evidence="11 12">DSM 45601</strain>
    </source>
</reference>
<dbReference type="GO" id="GO:0019290">
    <property type="term" value="P:siderophore biosynthetic process"/>
    <property type="evidence" value="ECO:0007669"/>
    <property type="project" value="InterPro"/>
</dbReference>
<keyword evidence="4" id="KW-0520">NAD</keyword>
<evidence type="ECO:0000313" key="11">
    <source>
        <dbReference type="EMBL" id="PRX97821.1"/>
    </source>
</evidence>
<comment type="catalytic activity">
    <reaction evidence="5">
        <text>(2S,3S)-2,3-dihydroxy-2,3-dihydrobenzoate + NAD(+) = 2,3-dihydroxybenzoate + NADH + H(+)</text>
        <dbReference type="Rhea" id="RHEA:23824"/>
        <dbReference type="ChEBI" id="CHEBI:15378"/>
        <dbReference type="ChEBI" id="CHEBI:36654"/>
        <dbReference type="ChEBI" id="CHEBI:57540"/>
        <dbReference type="ChEBI" id="CHEBI:57945"/>
        <dbReference type="ChEBI" id="CHEBI:58764"/>
        <dbReference type="EC" id="1.3.1.28"/>
    </reaction>
</comment>
<dbReference type="PANTHER" id="PTHR42760">
    <property type="entry name" value="SHORT-CHAIN DEHYDROGENASES/REDUCTASES FAMILY MEMBER"/>
    <property type="match status" value="1"/>
</dbReference>
<keyword evidence="12" id="KW-1185">Reference proteome</keyword>
<name>A0A2T0Q219_9ACTN</name>
<dbReference type="RefSeq" id="WP_106247510.1">
    <property type="nucleotide sequence ID" value="NZ_PVZC01000005.1"/>
</dbReference>
<dbReference type="GO" id="GO:0008667">
    <property type="term" value="F:2,3-dihydro-2,3-dihydroxybenzoate dehydrogenase activity"/>
    <property type="evidence" value="ECO:0007669"/>
    <property type="project" value="UniProtKB-UniRule"/>
</dbReference>
<dbReference type="SUPFAM" id="SSF51735">
    <property type="entry name" value="NAD(P)-binding Rossmann-fold domains"/>
    <property type="match status" value="1"/>
</dbReference>
<evidence type="ECO:0000256" key="3">
    <source>
        <dbReference type="ARBA" id="ARBA00023002"/>
    </source>
</evidence>